<evidence type="ECO:0000313" key="3">
    <source>
        <dbReference type="Proteomes" id="UP001497457"/>
    </source>
</evidence>
<gene>
    <name evidence="2" type="ORF">URODEC1_LOCUS63572</name>
</gene>
<protein>
    <recommendedName>
        <fullName evidence="1">Mixed lineage kinase domain-containing protein</fullName>
    </recommendedName>
</protein>
<reference evidence="3" key="1">
    <citation type="submission" date="2024-06" db="EMBL/GenBank/DDBJ databases">
        <authorList>
            <person name="Ryan C."/>
        </authorList>
    </citation>
    <scope>NUCLEOTIDE SEQUENCE [LARGE SCALE GENOMIC DNA]</scope>
</reference>
<evidence type="ECO:0000313" key="2">
    <source>
        <dbReference type="EMBL" id="CAL4997831.1"/>
    </source>
</evidence>
<dbReference type="Pfam" id="PF22215">
    <property type="entry name" value="MLKL_N"/>
    <property type="match status" value="1"/>
</dbReference>
<sequence length="354" mass="38744">MAEAVGVVSEAVGFVMGITSLVYNINDAVDTVRQNKEDCLDIKKRVQRINLTLSLLKGREELMKNQAISKATEALNETLVRARVLIAYCQENRSIMCVYLQAGNMTKQLSKMDQVISNTNIDVAVAILASQRSELTAHSLRINPMVASLSKGTEYVSPPPSSIPNPERPIEVVFSDITQPSPAAQLRSLVHETSNVAQQINEAMGTVRQNIEECTELGERVNSVSHVLELVHMEKVKDPAMGFALEKLRQAFERANTIIVECQKPKTTILGRLVVGHSNSKPKRKLSKEICEVSDQLVLAVYNIISIILPFENAPKALQLQQYPTLVDTLSFTGASSCPGPVSASTSRSSSTAK</sequence>
<proteinExistence type="predicted"/>
<dbReference type="PANTHER" id="PTHR35832">
    <property type="entry name" value="OS12G0248400 PROTEIN-RELATED"/>
    <property type="match status" value="1"/>
</dbReference>
<reference evidence="2 3" key="2">
    <citation type="submission" date="2024-10" db="EMBL/GenBank/DDBJ databases">
        <authorList>
            <person name="Ryan C."/>
        </authorList>
    </citation>
    <scope>NUCLEOTIDE SEQUENCE [LARGE SCALE GENOMIC DNA]</scope>
</reference>
<dbReference type="InterPro" id="IPR036537">
    <property type="entry name" value="Adaptor_Cbl_N_dom_sf"/>
</dbReference>
<dbReference type="CDD" id="cd21037">
    <property type="entry name" value="MLKL_NTD"/>
    <property type="match status" value="2"/>
</dbReference>
<feature type="domain" description="Mixed lineage kinase" evidence="1">
    <location>
        <begin position="15"/>
        <end position="136"/>
    </location>
</feature>
<accession>A0ABC9BAV9</accession>
<dbReference type="AlphaFoldDB" id="A0ABC9BAV9"/>
<dbReference type="InterPro" id="IPR054000">
    <property type="entry name" value="MLKL_N"/>
</dbReference>
<dbReference type="PANTHER" id="PTHR35832:SF19">
    <property type="match status" value="1"/>
</dbReference>
<keyword evidence="3" id="KW-1185">Reference proteome</keyword>
<dbReference type="InterPro" id="IPR059179">
    <property type="entry name" value="MLKL-like_MCAfunc"/>
</dbReference>
<evidence type="ECO:0000259" key="1">
    <source>
        <dbReference type="Pfam" id="PF22215"/>
    </source>
</evidence>
<organism evidence="2 3">
    <name type="scientific">Urochloa decumbens</name>
    <dbReference type="NCBI Taxonomy" id="240449"/>
    <lineage>
        <taxon>Eukaryota</taxon>
        <taxon>Viridiplantae</taxon>
        <taxon>Streptophyta</taxon>
        <taxon>Embryophyta</taxon>
        <taxon>Tracheophyta</taxon>
        <taxon>Spermatophyta</taxon>
        <taxon>Magnoliopsida</taxon>
        <taxon>Liliopsida</taxon>
        <taxon>Poales</taxon>
        <taxon>Poaceae</taxon>
        <taxon>PACMAD clade</taxon>
        <taxon>Panicoideae</taxon>
        <taxon>Panicodae</taxon>
        <taxon>Paniceae</taxon>
        <taxon>Melinidinae</taxon>
        <taxon>Urochloa</taxon>
    </lineage>
</organism>
<name>A0ABC9BAV9_9POAL</name>
<dbReference type="EMBL" id="OZ075135">
    <property type="protein sequence ID" value="CAL4997831.1"/>
    <property type="molecule type" value="Genomic_DNA"/>
</dbReference>
<dbReference type="Proteomes" id="UP001497457">
    <property type="component" value="Chromosome 25rd"/>
</dbReference>
<dbReference type="Gene3D" id="1.20.930.20">
    <property type="entry name" value="Adaptor protein Cbl, N-terminal domain"/>
    <property type="match status" value="2"/>
</dbReference>